<dbReference type="OrthoDB" id="9762947at2"/>
<feature type="transmembrane region" description="Helical" evidence="6">
    <location>
        <begin position="393"/>
        <end position="411"/>
    </location>
</feature>
<evidence type="ECO:0000313" key="8">
    <source>
        <dbReference type="Proteomes" id="UP000538666"/>
    </source>
</evidence>
<dbReference type="PIRSF" id="PIRSF006060">
    <property type="entry name" value="AA_transporter"/>
    <property type="match status" value="1"/>
</dbReference>
<evidence type="ECO:0000256" key="4">
    <source>
        <dbReference type="ARBA" id="ARBA00022989"/>
    </source>
</evidence>
<organism evidence="7 8">
    <name type="scientific">Silvibacterium bohemicum</name>
    <dbReference type="NCBI Taxonomy" id="1577686"/>
    <lineage>
        <taxon>Bacteria</taxon>
        <taxon>Pseudomonadati</taxon>
        <taxon>Acidobacteriota</taxon>
        <taxon>Terriglobia</taxon>
        <taxon>Terriglobales</taxon>
        <taxon>Acidobacteriaceae</taxon>
        <taxon>Silvibacterium</taxon>
    </lineage>
</organism>
<keyword evidence="2" id="KW-1003">Cell membrane</keyword>
<evidence type="ECO:0000256" key="3">
    <source>
        <dbReference type="ARBA" id="ARBA00022692"/>
    </source>
</evidence>
<protein>
    <submittedName>
        <fullName evidence="7">Amino acid transporter</fullName>
    </submittedName>
</protein>
<dbReference type="PANTHER" id="PTHR42770">
    <property type="entry name" value="AMINO ACID TRANSPORTER-RELATED"/>
    <property type="match status" value="1"/>
</dbReference>
<comment type="subcellular location">
    <subcellularLocation>
        <location evidence="1">Cell membrane</location>
        <topology evidence="1">Multi-pass membrane protein</topology>
    </subcellularLocation>
</comment>
<evidence type="ECO:0000313" key="7">
    <source>
        <dbReference type="EMBL" id="MBB6143431.1"/>
    </source>
</evidence>
<reference evidence="7 8" key="1">
    <citation type="submission" date="2020-08" db="EMBL/GenBank/DDBJ databases">
        <title>Genomic Encyclopedia of Type Strains, Phase IV (KMG-IV): sequencing the most valuable type-strain genomes for metagenomic binning, comparative biology and taxonomic classification.</title>
        <authorList>
            <person name="Goeker M."/>
        </authorList>
    </citation>
    <scope>NUCLEOTIDE SEQUENCE [LARGE SCALE GENOMIC DNA]</scope>
    <source>
        <strain evidence="7 8">DSM 103733</strain>
    </source>
</reference>
<feature type="transmembrane region" description="Helical" evidence="6">
    <location>
        <begin position="367"/>
        <end position="386"/>
    </location>
</feature>
<dbReference type="RefSeq" id="WP_050062306.1">
    <property type="nucleotide sequence ID" value="NZ_JACHEK010000002.1"/>
</dbReference>
<evidence type="ECO:0000256" key="2">
    <source>
        <dbReference type="ARBA" id="ARBA00022475"/>
    </source>
</evidence>
<keyword evidence="8" id="KW-1185">Reference proteome</keyword>
<keyword evidence="3 6" id="KW-0812">Transmembrane</keyword>
<feature type="transmembrane region" description="Helical" evidence="6">
    <location>
        <begin position="91"/>
        <end position="109"/>
    </location>
</feature>
<evidence type="ECO:0000256" key="6">
    <source>
        <dbReference type="SAM" id="Phobius"/>
    </source>
</evidence>
<feature type="transmembrane region" description="Helical" evidence="6">
    <location>
        <begin position="24"/>
        <end position="45"/>
    </location>
</feature>
<accession>A0A841JWR9</accession>
<dbReference type="InterPro" id="IPR002293">
    <property type="entry name" value="AA/rel_permease1"/>
</dbReference>
<feature type="transmembrane region" description="Helical" evidence="6">
    <location>
        <begin position="417"/>
        <end position="434"/>
    </location>
</feature>
<sequence length="458" mass="49141">MSAEAAAINPGQVTLKRSLRFWDLVLYGIILIQPTAPMPSFGVIYQEARGHVVTAILCALVAMLFTSVSYGRMARMYPHGGSAFMYVGKELHPSLGYLTGWCLAMDYILNPLICTIWCSKAAQNFLPEVPYVVFVIFFAVMFTALNLNGVETSARINAAMAAALGVVIVLVIVAALRYLFHLGHQPASFYKLPFYDPSSFSSQGLLRGTSIAVLTYIGFDGISTLTDEAKDPARSVPRAIVLTCLITGVLASIEVYLGQLCWPRGHAFPDIDTAYVHISGRIGGPILFAIVNGSLLLANVGSGMASQLGAARLLLAMGQDGAIPRRFFGAVHAKNRIPRNNVLLVGGICIVGALAFSYQLGTELLNYGALLAFMGVNISSLVLGWRQGKFGQWLPMLISLGGFVTCFFIWLNLGNMARIVGTAWAFAGVLLWIIRRKQTVLPGDPPGDGPGNTSGAVA</sequence>
<feature type="transmembrane region" description="Helical" evidence="6">
    <location>
        <begin position="239"/>
        <end position="258"/>
    </location>
</feature>
<dbReference type="Proteomes" id="UP000538666">
    <property type="component" value="Unassembled WGS sequence"/>
</dbReference>
<keyword evidence="4 6" id="KW-1133">Transmembrane helix</keyword>
<proteinExistence type="predicted"/>
<feature type="transmembrane region" description="Helical" evidence="6">
    <location>
        <begin position="278"/>
        <end position="298"/>
    </location>
</feature>
<feature type="transmembrane region" description="Helical" evidence="6">
    <location>
        <begin position="342"/>
        <end position="361"/>
    </location>
</feature>
<dbReference type="EMBL" id="JACHEK010000002">
    <property type="protein sequence ID" value="MBB6143431.1"/>
    <property type="molecule type" value="Genomic_DNA"/>
</dbReference>
<dbReference type="InterPro" id="IPR050367">
    <property type="entry name" value="APC_superfamily"/>
</dbReference>
<evidence type="ECO:0000256" key="5">
    <source>
        <dbReference type="ARBA" id="ARBA00023136"/>
    </source>
</evidence>
<feature type="transmembrane region" description="Helical" evidence="6">
    <location>
        <begin position="51"/>
        <end position="70"/>
    </location>
</feature>
<name>A0A841JWR9_9BACT</name>
<keyword evidence="5 6" id="KW-0472">Membrane</keyword>
<dbReference type="Gene3D" id="1.20.1740.10">
    <property type="entry name" value="Amino acid/polyamine transporter I"/>
    <property type="match status" value="1"/>
</dbReference>
<feature type="transmembrane region" description="Helical" evidence="6">
    <location>
        <begin position="200"/>
        <end position="219"/>
    </location>
</feature>
<comment type="caution">
    <text evidence="7">The sequence shown here is derived from an EMBL/GenBank/DDBJ whole genome shotgun (WGS) entry which is preliminary data.</text>
</comment>
<evidence type="ECO:0000256" key="1">
    <source>
        <dbReference type="ARBA" id="ARBA00004651"/>
    </source>
</evidence>
<dbReference type="AlphaFoldDB" id="A0A841JWR9"/>
<gene>
    <name evidence="7" type="ORF">HNQ77_001375</name>
</gene>
<dbReference type="PANTHER" id="PTHR42770:SF8">
    <property type="entry name" value="PUTRESCINE IMPORTER PUUP"/>
    <property type="match status" value="1"/>
</dbReference>
<feature type="transmembrane region" description="Helical" evidence="6">
    <location>
        <begin position="129"/>
        <end position="147"/>
    </location>
</feature>
<feature type="transmembrane region" description="Helical" evidence="6">
    <location>
        <begin position="159"/>
        <end position="180"/>
    </location>
</feature>
<dbReference type="Pfam" id="PF13520">
    <property type="entry name" value="AA_permease_2"/>
    <property type="match status" value="1"/>
</dbReference>
<dbReference type="GO" id="GO:0022857">
    <property type="term" value="F:transmembrane transporter activity"/>
    <property type="evidence" value="ECO:0007669"/>
    <property type="project" value="InterPro"/>
</dbReference>
<dbReference type="GO" id="GO:0005886">
    <property type="term" value="C:plasma membrane"/>
    <property type="evidence" value="ECO:0007669"/>
    <property type="project" value="UniProtKB-SubCell"/>
</dbReference>